<evidence type="ECO:0000259" key="1">
    <source>
        <dbReference type="Pfam" id="PF00501"/>
    </source>
</evidence>
<dbReference type="PANTHER" id="PTHR43813">
    <property type="entry name" value="ACYL-ACTIVATING ENZYME 16, CHLOROPLASTIC-RELATED"/>
    <property type="match status" value="1"/>
</dbReference>
<accession>A0A8J7F3H1</accession>
<dbReference type="EMBL" id="JADEWL010000106">
    <property type="protein sequence ID" value="MBE9215571.1"/>
    <property type="molecule type" value="Genomic_DNA"/>
</dbReference>
<dbReference type="PANTHER" id="PTHR43813:SF1">
    <property type="entry name" value="ACYL-ACTIVATING ENZYME 16, CHLOROPLASTIC-RELATED"/>
    <property type="match status" value="1"/>
</dbReference>
<dbReference type="Gene3D" id="3.40.50.12780">
    <property type="entry name" value="N-terminal domain of ligase-like"/>
    <property type="match status" value="2"/>
</dbReference>
<dbReference type="CDD" id="cd17640">
    <property type="entry name" value="LC_FACS_like"/>
    <property type="match status" value="1"/>
</dbReference>
<dbReference type="AlphaFoldDB" id="A0A8J7F3H1"/>
<dbReference type="Pfam" id="PF00501">
    <property type="entry name" value="AMP-binding"/>
    <property type="match status" value="1"/>
</dbReference>
<evidence type="ECO:0000313" key="3">
    <source>
        <dbReference type="Proteomes" id="UP000620559"/>
    </source>
</evidence>
<dbReference type="GO" id="GO:0008922">
    <property type="term" value="F:long-chain fatty acid [acyl-carrier-protein] ligase activity"/>
    <property type="evidence" value="ECO:0007669"/>
    <property type="project" value="TreeGrafter"/>
</dbReference>
<dbReference type="GO" id="GO:0030497">
    <property type="term" value="P:fatty acid elongation"/>
    <property type="evidence" value="ECO:0007669"/>
    <property type="project" value="TreeGrafter"/>
</dbReference>
<dbReference type="Proteomes" id="UP000620559">
    <property type="component" value="Unassembled WGS sequence"/>
</dbReference>
<comment type="caution">
    <text evidence="2">The sequence shown here is derived from an EMBL/GenBank/DDBJ whole genome shotgun (WGS) entry which is preliminary data.</text>
</comment>
<name>A0A8J7F3H1_9CYAN</name>
<organism evidence="2 3">
    <name type="scientific">Plectonema cf. radiosum LEGE 06105</name>
    <dbReference type="NCBI Taxonomy" id="945769"/>
    <lineage>
        <taxon>Bacteria</taxon>
        <taxon>Bacillati</taxon>
        <taxon>Cyanobacteriota</taxon>
        <taxon>Cyanophyceae</taxon>
        <taxon>Oscillatoriophycideae</taxon>
        <taxon>Oscillatoriales</taxon>
        <taxon>Microcoleaceae</taxon>
        <taxon>Plectonema</taxon>
    </lineage>
</organism>
<feature type="domain" description="AMP-dependent synthetase/ligase" evidence="1">
    <location>
        <begin position="42"/>
        <end position="474"/>
    </location>
</feature>
<dbReference type="InterPro" id="IPR052987">
    <property type="entry name" value="Chloroplast_AMP-bd_Enzymes"/>
</dbReference>
<dbReference type="InterPro" id="IPR000873">
    <property type="entry name" value="AMP-dep_synth/lig_dom"/>
</dbReference>
<evidence type="ECO:0000313" key="2">
    <source>
        <dbReference type="EMBL" id="MBE9215571.1"/>
    </source>
</evidence>
<keyword evidence="2" id="KW-0436">Ligase</keyword>
<dbReference type="Pfam" id="PF23562">
    <property type="entry name" value="AMP-binding_C_3"/>
    <property type="match status" value="1"/>
</dbReference>
<protein>
    <submittedName>
        <fullName evidence="2">Long-chain fatty acid--CoA ligase</fullName>
    </submittedName>
</protein>
<reference evidence="2" key="1">
    <citation type="submission" date="2020-10" db="EMBL/GenBank/DDBJ databases">
        <authorList>
            <person name="Castelo-Branco R."/>
            <person name="Eusebio N."/>
            <person name="Adriana R."/>
            <person name="Vieira A."/>
            <person name="Brugerolle De Fraissinette N."/>
            <person name="Rezende De Castro R."/>
            <person name="Schneider M.P."/>
            <person name="Vasconcelos V."/>
            <person name="Leao P.N."/>
        </authorList>
    </citation>
    <scope>NUCLEOTIDE SEQUENCE</scope>
    <source>
        <strain evidence="2">LEGE 06105</strain>
    </source>
</reference>
<dbReference type="PROSITE" id="PS00455">
    <property type="entry name" value="AMP_BINDING"/>
    <property type="match status" value="1"/>
</dbReference>
<sequence>MSKTKGTNSLLSKLAEQDRESLKSRFDYSNVESLPEIWGIIASRFGDTVALHNPHARPREEIITYTELHQQIQQFAAGLQALEVKPEQRISLIADNNPRWLIADQGIMTAGAVNAVRSSQADTEELAYILANSDSTVLVAQDLQTFEKLRPRLDNLPIKLAILLTEETAPTDEGLKVLNYQQLMEIGAKHNLEPVKQNRDALATLLYTSGTSGKPKGVMLSHGNLMHQVTSLRTIVQPELGDVVLSILPTWHVFERTGEYFLLSQGCTQVYTNLRSIKNDLKQFKPHYMIGVPRIWESIYEGVQKQFREQPASKQALINRFLGISNKYIKARRIAQQLDLENLNPGMGERITANIQATVLSPLQALAEKIVYSKVREATGGRVKQLISGGGALAKHIDDFYEIVGVSIVVGYGLTETSPVTHARRHWSNLRGSAGLPIPGTQAKIVDLETRKELPTGEKGLVLLKGPQIMQGYYKNPEATQTAIDAEGWFNSGDLGWLTPRQDIVLTGRAKDTIVLTNGENIEPLPIEDACLRSPFIDQIMLVGQDKKSLGALIVPNLEALEKWAETQKLELCVKEDNVTTSTSQKINLESKMIQDLFRQELIREVRNRPGYRPDDRIGPFKLVLEPFSMENGMMTRTLKVRRHVVMESYHDTIERMYNAS</sequence>
<dbReference type="InterPro" id="IPR042099">
    <property type="entry name" value="ANL_N_sf"/>
</dbReference>
<gene>
    <name evidence="2" type="ORF">IQ247_23375</name>
</gene>
<proteinExistence type="predicted"/>
<dbReference type="RefSeq" id="WP_193923702.1">
    <property type="nucleotide sequence ID" value="NZ_JADEWL010000106.1"/>
</dbReference>
<dbReference type="SUPFAM" id="SSF56801">
    <property type="entry name" value="Acetyl-CoA synthetase-like"/>
    <property type="match status" value="1"/>
</dbReference>
<dbReference type="InterPro" id="IPR020845">
    <property type="entry name" value="AMP-binding_CS"/>
</dbReference>
<keyword evidence="3" id="KW-1185">Reference proteome</keyword>